<proteinExistence type="predicted"/>
<reference evidence="8" key="1">
    <citation type="journal article" date="2020" name="mSystems">
        <title>Genome- and Community-Level Interaction Insights into Carbon Utilization and Element Cycling Functions of Hydrothermarchaeota in Hydrothermal Sediment.</title>
        <authorList>
            <person name="Zhou Z."/>
            <person name="Liu Y."/>
            <person name="Xu W."/>
            <person name="Pan J."/>
            <person name="Luo Z.H."/>
            <person name="Li M."/>
        </authorList>
    </citation>
    <scope>NUCLEOTIDE SEQUENCE [LARGE SCALE GENOMIC DNA]</scope>
    <source>
        <strain evidence="8">SpSt-774</strain>
    </source>
</reference>
<evidence type="ECO:0000259" key="7">
    <source>
        <dbReference type="PROSITE" id="PS50887"/>
    </source>
</evidence>
<evidence type="ECO:0000259" key="6">
    <source>
        <dbReference type="PROSITE" id="PS50045"/>
    </source>
</evidence>
<dbReference type="InterPro" id="IPR029787">
    <property type="entry name" value="Nucleotide_cyclase"/>
</dbReference>
<dbReference type="Gene3D" id="3.30.70.270">
    <property type="match status" value="1"/>
</dbReference>
<dbReference type="NCBIfam" id="TIGR00254">
    <property type="entry name" value="GGDEF"/>
    <property type="match status" value="1"/>
</dbReference>
<keyword evidence="1" id="KW-0547">Nucleotide-binding</keyword>
<dbReference type="Pfam" id="PF01590">
    <property type="entry name" value="GAF"/>
    <property type="match status" value="1"/>
</dbReference>
<dbReference type="InterPro" id="IPR025943">
    <property type="entry name" value="Sigma_54_int_dom_ATP-bd_2"/>
</dbReference>
<dbReference type="EMBL" id="DTGZ01000155">
    <property type="protein sequence ID" value="HGV98263.1"/>
    <property type="molecule type" value="Genomic_DNA"/>
</dbReference>
<dbReference type="SUPFAM" id="SSF46689">
    <property type="entry name" value="Homeodomain-like"/>
    <property type="match status" value="1"/>
</dbReference>
<dbReference type="InterPro" id="IPR009057">
    <property type="entry name" value="Homeodomain-like_sf"/>
</dbReference>
<dbReference type="InterPro" id="IPR002078">
    <property type="entry name" value="Sigma_54_int"/>
</dbReference>
<dbReference type="GO" id="GO:0005524">
    <property type="term" value="F:ATP binding"/>
    <property type="evidence" value="ECO:0007669"/>
    <property type="project" value="UniProtKB-KW"/>
</dbReference>
<keyword evidence="4" id="KW-0238">DNA-binding</keyword>
<dbReference type="FunFam" id="3.30.70.270:FF:000001">
    <property type="entry name" value="Diguanylate cyclase domain protein"/>
    <property type="match status" value="1"/>
</dbReference>
<dbReference type="PROSITE" id="PS50045">
    <property type="entry name" value="SIGMA54_INTERACT_4"/>
    <property type="match status" value="1"/>
</dbReference>
<dbReference type="SUPFAM" id="SSF52540">
    <property type="entry name" value="P-loop containing nucleoside triphosphate hydrolases"/>
    <property type="match status" value="1"/>
</dbReference>
<dbReference type="PRINTS" id="PR01590">
    <property type="entry name" value="HTHFIS"/>
</dbReference>
<name>A0A7C4THW6_UNCW3</name>
<dbReference type="InterPro" id="IPR003018">
    <property type="entry name" value="GAF"/>
</dbReference>
<keyword evidence="3" id="KW-0805">Transcription regulation</keyword>
<dbReference type="Gene3D" id="3.40.50.300">
    <property type="entry name" value="P-loop containing nucleotide triphosphate hydrolases"/>
    <property type="match status" value="1"/>
</dbReference>
<dbReference type="InterPro" id="IPR000160">
    <property type="entry name" value="GGDEF_dom"/>
</dbReference>
<evidence type="ECO:0000313" key="8">
    <source>
        <dbReference type="EMBL" id="HGV98263.1"/>
    </source>
</evidence>
<evidence type="ECO:0000256" key="2">
    <source>
        <dbReference type="ARBA" id="ARBA00022840"/>
    </source>
</evidence>
<feature type="domain" description="GGDEF" evidence="7">
    <location>
        <begin position="234"/>
        <end position="368"/>
    </location>
</feature>
<accession>A0A7C4THW6</accession>
<dbReference type="SMART" id="SM00267">
    <property type="entry name" value="GGDEF"/>
    <property type="match status" value="1"/>
</dbReference>
<evidence type="ECO:0000256" key="4">
    <source>
        <dbReference type="ARBA" id="ARBA00023125"/>
    </source>
</evidence>
<dbReference type="Pfam" id="PF00158">
    <property type="entry name" value="Sigma54_activat"/>
    <property type="match status" value="1"/>
</dbReference>
<dbReference type="PANTHER" id="PTHR32071">
    <property type="entry name" value="TRANSCRIPTIONAL REGULATORY PROTEIN"/>
    <property type="match status" value="1"/>
</dbReference>
<dbReference type="FunFam" id="3.40.50.300:FF:000006">
    <property type="entry name" value="DNA-binding transcriptional regulator NtrC"/>
    <property type="match status" value="1"/>
</dbReference>
<dbReference type="PROSITE" id="PS50887">
    <property type="entry name" value="GGDEF"/>
    <property type="match status" value="1"/>
</dbReference>
<dbReference type="SMART" id="SM00382">
    <property type="entry name" value="AAA"/>
    <property type="match status" value="1"/>
</dbReference>
<dbReference type="InterPro" id="IPR043128">
    <property type="entry name" value="Rev_trsase/Diguanyl_cyclase"/>
</dbReference>
<feature type="domain" description="Sigma-54 factor interaction" evidence="6">
    <location>
        <begin position="378"/>
        <end position="607"/>
    </location>
</feature>
<dbReference type="InterPro" id="IPR029016">
    <property type="entry name" value="GAF-like_dom_sf"/>
</dbReference>
<dbReference type="InterPro" id="IPR027417">
    <property type="entry name" value="P-loop_NTPase"/>
</dbReference>
<dbReference type="InterPro" id="IPR003593">
    <property type="entry name" value="AAA+_ATPase"/>
</dbReference>
<dbReference type="CDD" id="cd00009">
    <property type="entry name" value="AAA"/>
    <property type="match status" value="1"/>
</dbReference>
<dbReference type="Gene3D" id="1.10.8.60">
    <property type="match status" value="1"/>
</dbReference>
<dbReference type="SUPFAM" id="SSF55781">
    <property type="entry name" value="GAF domain-like"/>
    <property type="match status" value="1"/>
</dbReference>
<dbReference type="PROSITE" id="PS00675">
    <property type="entry name" value="SIGMA54_INTERACT_1"/>
    <property type="match status" value="1"/>
</dbReference>
<dbReference type="PROSITE" id="PS00676">
    <property type="entry name" value="SIGMA54_INTERACT_2"/>
    <property type="match status" value="1"/>
</dbReference>
<dbReference type="SUPFAM" id="SSF55073">
    <property type="entry name" value="Nucleotide cyclase"/>
    <property type="match status" value="1"/>
</dbReference>
<dbReference type="CDD" id="cd01949">
    <property type="entry name" value="GGDEF"/>
    <property type="match status" value="1"/>
</dbReference>
<dbReference type="Gene3D" id="1.10.10.60">
    <property type="entry name" value="Homeodomain-like"/>
    <property type="match status" value="1"/>
</dbReference>
<keyword evidence="5" id="KW-0804">Transcription</keyword>
<dbReference type="InterPro" id="IPR002197">
    <property type="entry name" value="HTH_Fis"/>
</dbReference>
<evidence type="ECO:0000256" key="3">
    <source>
        <dbReference type="ARBA" id="ARBA00023015"/>
    </source>
</evidence>
<protein>
    <submittedName>
        <fullName evidence="8">Diguanylate cyclase</fullName>
    </submittedName>
</protein>
<dbReference type="SMART" id="SM00065">
    <property type="entry name" value="GAF"/>
    <property type="match status" value="1"/>
</dbReference>
<evidence type="ECO:0000256" key="1">
    <source>
        <dbReference type="ARBA" id="ARBA00022741"/>
    </source>
</evidence>
<dbReference type="AlphaFoldDB" id="A0A7C4THW6"/>
<dbReference type="InterPro" id="IPR058031">
    <property type="entry name" value="AAA_lid_NorR"/>
</dbReference>
<dbReference type="InterPro" id="IPR025662">
    <property type="entry name" value="Sigma_54_int_dom_ATP-bd_1"/>
</dbReference>
<dbReference type="GO" id="GO:0043565">
    <property type="term" value="F:sequence-specific DNA binding"/>
    <property type="evidence" value="ECO:0007669"/>
    <property type="project" value="InterPro"/>
</dbReference>
<dbReference type="Gene3D" id="3.30.450.40">
    <property type="match status" value="1"/>
</dbReference>
<dbReference type="Pfam" id="PF00990">
    <property type="entry name" value="GGDEF"/>
    <property type="match status" value="1"/>
</dbReference>
<comment type="caution">
    <text evidence="8">The sequence shown here is derived from an EMBL/GenBank/DDBJ whole genome shotgun (WGS) entry which is preliminary data.</text>
</comment>
<sequence length="678" mass="77708">MGRKNKDIIEKYYKKAENLESIVATQSLSDKIILENRYLRQLLELTSTINRVQDFGTLLEKIIDGAISITKAERGFILLFDKNGYPEIKIARNIKKENIESPSFYLSRSVINQVAETMKPIFLTDVEKDENFKTRESIIKYGLRMIMCAPLFVKDNFFGLIYVDACSPIESFTKLERQLFETFAAQASIAIENRHLFDLSIRDFLTGLFNYSYLYLRLQEETEMINRYSEKLRGNFSLMMIDIDGFKSVNDTYGHTIGNRVLREIANCIKEEVRKVDIVARYGGDEFIILMPNTDEEGAYLIAKRVSQKVRDHPFSVGEKTIHLTLSIGISSIAKTVLKEPSTIIMEADSALYQSKKKGGDSISIFLKSGAKEEELELVAKSQIMERILNSVKNIAQTDVNLLITGETGTGKELISRYIHKLSPRSEKPFLVINCAAVPATLLESELFGYTKGAFTGAYKEKRGMFELANGGTVLLDEISEIPLHLQAKILRVVETKEIEKLGREKNIKTDVRIIATTNRNIEEEVKRGRFRKDLFYRLNVARIHLPPLRERTEDIIAIAEFYLKIFNKKYLKQIKEFDELLKQKMQNYGWPGNVRELISRIERAVIMSSNDYLTIDDFEFGEEISKENGFKDIVEEAKLRTIQEALAKNKGNITKTARALGISRNTIKNILKKNIFQ</sequence>
<dbReference type="Pfam" id="PF02954">
    <property type="entry name" value="HTH_8"/>
    <property type="match status" value="1"/>
</dbReference>
<dbReference type="Pfam" id="PF25601">
    <property type="entry name" value="AAA_lid_14"/>
    <property type="match status" value="1"/>
</dbReference>
<gene>
    <name evidence="8" type="ORF">ENV60_08210</name>
</gene>
<evidence type="ECO:0000256" key="5">
    <source>
        <dbReference type="ARBA" id="ARBA00023163"/>
    </source>
</evidence>
<keyword evidence="2" id="KW-0067">ATP-binding</keyword>
<dbReference type="GO" id="GO:0006355">
    <property type="term" value="P:regulation of DNA-templated transcription"/>
    <property type="evidence" value="ECO:0007669"/>
    <property type="project" value="InterPro"/>
</dbReference>
<organism evidence="8">
    <name type="scientific">candidate division WOR-3 bacterium</name>
    <dbReference type="NCBI Taxonomy" id="2052148"/>
    <lineage>
        <taxon>Bacteria</taxon>
        <taxon>Bacteria division WOR-3</taxon>
    </lineage>
</organism>